<comment type="subcellular location">
    <subcellularLocation>
        <location evidence="1">Cell membrane</location>
        <topology evidence="1">Multi-pass membrane protein</topology>
    </subcellularLocation>
</comment>
<evidence type="ECO:0000256" key="4">
    <source>
        <dbReference type="ARBA" id="ARBA00023136"/>
    </source>
</evidence>
<evidence type="ECO:0000256" key="5">
    <source>
        <dbReference type="SAM" id="Phobius"/>
    </source>
</evidence>
<evidence type="ECO:0000256" key="1">
    <source>
        <dbReference type="ARBA" id="ARBA00004651"/>
    </source>
</evidence>
<sequence length="453" mass="44517">MDRRALVPAAVLLSLSSFPLTITGASVALPDLTGDLNASPTGAQWVVTGYNLCFAAFLAFGGSLADRLGTRRLHVAGVAAFLVGSALCSLAGDVGVLVAARLLAGTGAAVATATGQSLLAAAFDGAARTRVFGALGTALGAGLAFGPTISGFLVDAVGWRAVFGVPAALAALALLLCPALPVGAGVGRGEVDRLGGALFTVGLGGLIWVSVEAPALGATHPAVLAAAVGVVVSAAWFVRVERRRSAPVFDLALLRDRSFLGYSLAAAAMMGLLVPLLVYLPSYLIDVVGLDPARAGLWMLVLTVPSVLLPGAGAALARRSPRLLVTGAVLVASAGAVSLVAIGPAGPPWLPLLLVGAGVGLTTGVVDGLAVSSAPADRAGTAAGLFNTARLATETVALATAGSVLTSLSGGHLAGDGFTGALRVVVVALGCCGVAAAVGANALLRRGEAAARR</sequence>
<evidence type="ECO:0000256" key="3">
    <source>
        <dbReference type="ARBA" id="ARBA00022989"/>
    </source>
</evidence>
<dbReference type="RefSeq" id="WP_344035361.1">
    <property type="nucleotide sequence ID" value="NZ_BAAAKE010000002.1"/>
</dbReference>
<dbReference type="Gene3D" id="1.20.1250.20">
    <property type="entry name" value="MFS general substrate transporter like domains"/>
    <property type="match status" value="1"/>
</dbReference>
<keyword evidence="3 5" id="KW-1133">Transmembrane helix</keyword>
<reference evidence="8" key="1">
    <citation type="journal article" date="2019" name="Int. J. Syst. Evol. Microbiol.">
        <title>The Global Catalogue of Microorganisms (GCM) 10K type strain sequencing project: providing services to taxonomists for standard genome sequencing and annotation.</title>
        <authorList>
            <consortium name="The Broad Institute Genomics Platform"/>
            <consortium name="The Broad Institute Genome Sequencing Center for Infectious Disease"/>
            <person name="Wu L."/>
            <person name="Ma J."/>
        </authorList>
    </citation>
    <scope>NUCLEOTIDE SEQUENCE [LARGE SCALE GENOMIC DNA]</scope>
    <source>
        <strain evidence="8">KCTC 12848</strain>
    </source>
</reference>
<keyword evidence="4 5" id="KW-0472">Membrane</keyword>
<dbReference type="InterPro" id="IPR036259">
    <property type="entry name" value="MFS_trans_sf"/>
</dbReference>
<evidence type="ECO:0000256" key="2">
    <source>
        <dbReference type="ARBA" id="ARBA00022692"/>
    </source>
</evidence>
<organism evidence="7 8">
    <name type="scientific">Saccharothrix xinjiangensis</name>
    <dbReference type="NCBI Taxonomy" id="204798"/>
    <lineage>
        <taxon>Bacteria</taxon>
        <taxon>Bacillati</taxon>
        <taxon>Actinomycetota</taxon>
        <taxon>Actinomycetes</taxon>
        <taxon>Pseudonocardiales</taxon>
        <taxon>Pseudonocardiaceae</taxon>
        <taxon>Saccharothrix</taxon>
    </lineage>
</organism>
<dbReference type="PANTHER" id="PTHR42718:SF49">
    <property type="entry name" value="EXPORT PROTEIN"/>
    <property type="match status" value="1"/>
</dbReference>
<feature type="transmembrane region" description="Helical" evidence="5">
    <location>
        <begin position="259"/>
        <end position="285"/>
    </location>
</feature>
<evidence type="ECO:0000313" key="8">
    <source>
        <dbReference type="Proteomes" id="UP001595833"/>
    </source>
</evidence>
<gene>
    <name evidence="7" type="ORF">ACFPFM_00815</name>
</gene>
<protein>
    <submittedName>
        <fullName evidence="7">MFS transporter</fullName>
    </submittedName>
</protein>
<dbReference type="Pfam" id="PF07690">
    <property type="entry name" value="MFS_1"/>
    <property type="match status" value="1"/>
</dbReference>
<dbReference type="PANTHER" id="PTHR42718">
    <property type="entry name" value="MAJOR FACILITATOR SUPERFAMILY MULTIDRUG TRANSPORTER MFSC"/>
    <property type="match status" value="1"/>
</dbReference>
<proteinExistence type="predicted"/>
<dbReference type="CDD" id="cd17321">
    <property type="entry name" value="MFS_MMR_MDR_like"/>
    <property type="match status" value="1"/>
</dbReference>
<name>A0ABV9XV49_9PSEU</name>
<evidence type="ECO:0000259" key="6">
    <source>
        <dbReference type="PROSITE" id="PS50850"/>
    </source>
</evidence>
<feature type="transmembrane region" description="Helical" evidence="5">
    <location>
        <begin position="217"/>
        <end position="238"/>
    </location>
</feature>
<accession>A0ABV9XV49</accession>
<dbReference type="InterPro" id="IPR011701">
    <property type="entry name" value="MFS"/>
</dbReference>
<feature type="transmembrane region" description="Helical" evidence="5">
    <location>
        <begin position="323"/>
        <end position="343"/>
    </location>
</feature>
<dbReference type="Gene3D" id="1.20.1720.10">
    <property type="entry name" value="Multidrug resistance protein D"/>
    <property type="match status" value="1"/>
</dbReference>
<feature type="transmembrane region" description="Helical" evidence="5">
    <location>
        <begin position="391"/>
        <end position="414"/>
    </location>
</feature>
<feature type="transmembrane region" description="Helical" evidence="5">
    <location>
        <begin position="43"/>
        <end position="61"/>
    </location>
</feature>
<dbReference type="SUPFAM" id="SSF103473">
    <property type="entry name" value="MFS general substrate transporter"/>
    <property type="match status" value="1"/>
</dbReference>
<evidence type="ECO:0000313" key="7">
    <source>
        <dbReference type="EMBL" id="MFC5052286.1"/>
    </source>
</evidence>
<dbReference type="InterPro" id="IPR020846">
    <property type="entry name" value="MFS_dom"/>
</dbReference>
<feature type="domain" description="Major facilitator superfamily (MFS) profile" evidence="6">
    <location>
        <begin position="5"/>
        <end position="448"/>
    </location>
</feature>
<dbReference type="EMBL" id="JBHSJB010000003">
    <property type="protein sequence ID" value="MFC5052286.1"/>
    <property type="molecule type" value="Genomic_DNA"/>
</dbReference>
<dbReference type="PROSITE" id="PS50850">
    <property type="entry name" value="MFS"/>
    <property type="match status" value="1"/>
</dbReference>
<feature type="transmembrane region" description="Helical" evidence="5">
    <location>
        <begin position="159"/>
        <end position="182"/>
    </location>
</feature>
<feature type="transmembrane region" description="Helical" evidence="5">
    <location>
        <begin position="131"/>
        <end position="153"/>
    </location>
</feature>
<comment type="caution">
    <text evidence="7">The sequence shown here is derived from an EMBL/GenBank/DDBJ whole genome shotgun (WGS) entry which is preliminary data.</text>
</comment>
<feature type="transmembrane region" description="Helical" evidence="5">
    <location>
        <begin position="349"/>
        <end position="370"/>
    </location>
</feature>
<feature type="transmembrane region" description="Helical" evidence="5">
    <location>
        <begin position="194"/>
        <end position="211"/>
    </location>
</feature>
<keyword evidence="8" id="KW-1185">Reference proteome</keyword>
<feature type="transmembrane region" description="Helical" evidence="5">
    <location>
        <begin position="98"/>
        <end position="119"/>
    </location>
</feature>
<feature type="transmembrane region" description="Helical" evidence="5">
    <location>
        <begin position="73"/>
        <end position="92"/>
    </location>
</feature>
<feature type="transmembrane region" description="Helical" evidence="5">
    <location>
        <begin position="297"/>
        <end position="316"/>
    </location>
</feature>
<feature type="transmembrane region" description="Helical" evidence="5">
    <location>
        <begin position="420"/>
        <end position="444"/>
    </location>
</feature>
<keyword evidence="2 5" id="KW-0812">Transmembrane</keyword>
<dbReference type="Proteomes" id="UP001595833">
    <property type="component" value="Unassembled WGS sequence"/>
</dbReference>